<comment type="caution">
    <text evidence="1">The sequence shown here is derived from an EMBL/GenBank/DDBJ whole genome shotgun (WGS) entry which is preliminary data.</text>
</comment>
<protein>
    <submittedName>
        <fullName evidence="1">Uncharacterized protein</fullName>
    </submittedName>
</protein>
<keyword evidence="2" id="KW-1185">Reference proteome</keyword>
<gene>
    <name evidence="1" type="ORF">DSO57_1035692</name>
</gene>
<evidence type="ECO:0000313" key="2">
    <source>
        <dbReference type="Proteomes" id="UP001165960"/>
    </source>
</evidence>
<reference evidence="1" key="1">
    <citation type="submission" date="2022-04" db="EMBL/GenBank/DDBJ databases">
        <title>Genome of the entomopathogenic fungus Entomophthora muscae.</title>
        <authorList>
            <person name="Elya C."/>
            <person name="Lovett B.R."/>
            <person name="Lee E."/>
            <person name="Macias A.M."/>
            <person name="Hajek A.E."/>
            <person name="De Bivort B.L."/>
            <person name="Kasson M.T."/>
            <person name="De Fine Licht H.H."/>
            <person name="Stajich J.E."/>
        </authorList>
    </citation>
    <scope>NUCLEOTIDE SEQUENCE</scope>
    <source>
        <strain evidence="1">Berkeley</strain>
    </source>
</reference>
<proteinExistence type="predicted"/>
<dbReference type="Proteomes" id="UP001165960">
    <property type="component" value="Unassembled WGS sequence"/>
</dbReference>
<sequence>MLKDTWVFSPPTKDKVLVETLEVTLKKACQPDAPLSPLIFLAPVDNLPMETEEDWACQATPEECEEVQLLHDITENNNCPISLPKNRSGMQKLVEVTQAAKKFLEETKIEMTWAQFCNYCPQFRTAIKQSVSDTFTKKKPEHLLEGIGAHQTLGTIDSVPITIVLDGGSYTNIVTKRFLDHLGTIYYPNQKQVHPSRW</sequence>
<evidence type="ECO:0000313" key="1">
    <source>
        <dbReference type="EMBL" id="KAJ9052293.1"/>
    </source>
</evidence>
<organism evidence="1 2">
    <name type="scientific">Entomophthora muscae</name>
    <dbReference type="NCBI Taxonomy" id="34485"/>
    <lineage>
        <taxon>Eukaryota</taxon>
        <taxon>Fungi</taxon>
        <taxon>Fungi incertae sedis</taxon>
        <taxon>Zoopagomycota</taxon>
        <taxon>Entomophthoromycotina</taxon>
        <taxon>Entomophthoromycetes</taxon>
        <taxon>Entomophthorales</taxon>
        <taxon>Entomophthoraceae</taxon>
        <taxon>Entomophthora</taxon>
    </lineage>
</organism>
<name>A0ACC2RQC8_9FUNG</name>
<dbReference type="EMBL" id="QTSX02006712">
    <property type="protein sequence ID" value="KAJ9052293.1"/>
    <property type="molecule type" value="Genomic_DNA"/>
</dbReference>
<accession>A0ACC2RQC8</accession>